<keyword evidence="4" id="KW-1185">Reference proteome</keyword>
<evidence type="ECO:0000256" key="2">
    <source>
        <dbReference type="SAM" id="Phobius"/>
    </source>
</evidence>
<gene>
    <name evidence="3" type="ORF">BJ322DRAFT_1010666</name>
</gene>
<reference evidence="3" key="2">
    <citation type="submission" date="2020-11" db="EMBL/GenBank/DDBJ databases">
        <authorList>
            <consortium name="DOE Joint Genome Institute"/>
            <person name="Kuo A."/>
            <person name="Miyauchi S."/>
            <person name="Kiss E."/>
            <person name="Drula E."/>
            <person name="Kohler A."/>
            <person name="Sanchez-Garcia M."/>
            <person name="Andreopoulos B."/>
            <person name="Barry K.W."/>
            <person name="Bonito G."/>
            <person name="Buee M."/>
            <person name="Carver A."/>
            <person name="Chen C."/>
            <person name="Cichocki N."/>
            <person name="Clum A."/>
            <person name="Culley D."/>
            <person name="Crous P.W."/>
            <person name="Fauchery L."/>
            <person name="Girlanda M."/>
            <person name="Hayes R."/>
            <person name="Keri Z."/>
            <person name="Labutti K."/>
            <person name="Lipzen A."/>
            <person name="Lombard V."/>
            <person name="Magnuson J."/>
            <person name="Maillard F."/>
            <person name="Morin E."/>
            <person name="Murat C."/>
            <person name="Nolan M."/>
            <person name="Ohm R."/>
            <person name="Pangilinan J."/>
            <person name="Pereira M."/>
            <person name="Perotto S."/>
            <person name="Peter M."/>
            <person name="Riley R."/>
            <person name="Sitrit Y."/>
            <person name="Stielow B."/>
            <person name="Szollosi G."/>
            <person name="Zifcakova L."/>
            <person name="Stursova M."/>
            <person name="Spatafora J.W."/>
            <person name="Tedersoo L."/>
            <person name="Vaario L.-M."/>
            <person name="Yamada A."/>
            <person name="Yan M."/>
            <person name="Wang P."/>
            <person name="Xu J."/>
            <person name="Bruns T."/>
            <person name="Baldrian P."/>
            <person name="Vilgalys R."/>
            <person name="Henrissat B."/>
            <person name="Grigoriev I.V."/>
            <person name="Hibbett D."/>
            <person name="Nagy L.G."/>
            <person name="Martin F.M."/>
        </authorList>
    </citation>
    <scope>NUCLEOTIDE SEQUENCE</scope>
    <source>
        <strain evidence="3">UH-Tt-Lm1</strain>
    </source>
</reference>
<organism evidence="3 4">
    <name type="scientific">Thelephora terrestris</name>
    <dbReference type="NCBI Taxonomy" id="56493"/>
    <lineage>
        <taxon>Eukaryota</taxon>
        <taxon>Fungi</taxon>
        <taxon>Dikarya</taxon>
        <taxon>Basidiomycota</taxon>
        <taxon>Agaricomycotina</taxon>
        <taxon>Agaricomycetes</taxon>
        <taxon>Thelephorales</taxon>
        <taxon>Thelephoraceae</taxon>
        <taxon>Thelephora</taxon>
    </lineage>
</organism>
<evidence type="ECO:0000313" key="3">
    <source>
        <dbReference type="EMBL" id="KAF9781730.1"/>
    </source>
</evidence>
<name>A0A9P6H8G6_9AGAM</name>
<evidence type="ECO:0000256" key="1">
    <source>
        <dbReference type="SAM" id="MobiDB-lite"/>
    </source>
</evidence>
<proteinExistence type="predicted"/>
<feature type="transmembrane region" description="Helical" evidence="2">
    <location>
        <begin position="244"/>
        <end position="262"/>
    </location>
</feature>
<feature type="compositionally biased region" description="Polar residues" evidence="1">
    <location>
        <begin position="1"/>
        <end position="53"/>
    </location>
</feature>
<dbReference type="EMBL" id="WIUZ02000013">
    <property type="protein sequence ID" value="KAF9781730.1"/>
    <property type="molecule type" value="Genomic_DNA"/>
</dbReference>
<keyword evidence="2" id="KW-1133">Transmembrane helix</keyword>
<reference evidence="3" key="1">
    <citation type="journal article" date="2020" name="Nat. Commun.">
        <title>Large-scale genome sequencing of mycorrhizal fungi provides insights into the early evolution of symbiotic traits.</title>
        <authorList>
            <person name="Miyauchi S."/>
            <person name="Kiss E."/>
            <person name="Kuo A."/>
            <person name="Drula E."/>
            <person name="Kohler A."/>
            <person name="Sanchez-Garcia M."/>
            <person name="Morin E."/>
            <person name="Andreopoulos B."/>
            <person name="Barry K.W."/>
            <person name="Bonito G."/>
            <person name="Buee M."/>
            <person name="Carver A."/>
            <person name="Chen C."/>
            <person name="Cichocki N."/>
            <person name="Clum A."/>
            <person name="Culley D."/>
            <person name="Crous P.W."/>
            <person name="Fauchery L."/>
            <person name="Girlanda M."/>
            <person name="Hayes R.D."/>
            <person name="Keri Z."/>
            <person name="LaButti K."/>
            <person name="Lipzen A."/>
            <person name="Lombard V."/>
            <person name="Magnuson J."/>
            <person name="Maillard F."/>
            <person name="Murat C."/>
            <person name="Nolan M."/>
            <person name="Ohm R.A."/>
            <person name="Pangilinan J."/>
            <person name="Pereira M.F."/>
            <person name="Perotto S."/>
            <person name="Peter M."/>
            <person name="Pfister S."/>
            <person name="Riley R."/>
            <person name="Sitrit Y."/>
            <person name="Stielow J.B."/>
            <person name="Szollosi G."/>
            <person name="Zifcakova L."/>
            <person name="Stursova M."/>
            <person name="Spatafora J.W."/>
            <person name="Tedersoo L."/>
            <person name="Vaario L.M."/>
            <person name="Yamada A."/>
            <person name="Yan M."/>
            <person name="Wang P."/>
            <person name="Xu J."/>
            <person name="Bruns T."/>
            <person name="Baldrian P."/>
            <person name="Vilgalys R."/>
            <person name="Dunand C."/>
            <person name="Henrissat B."/>
            <person name="Grigoriev I.V."/>
            <person name="Hibbett D."/>
            <person name="Nagy L.G."/>
            <person name="Martin F.M."/>
        </authorList>
    </citation>
    <scope>NUCLEOTIDE SEQUENCE</scope>
    <source>
        <strain evidence="3">UH-Tt-Lm1</strain>
    </source>
</reference>
<dbReference type="Proteomes" id="UP000736335">
    <property type="component" value="Unassembled WGS sequence"/>
</dbReference>
<feature type="region of interest" description="Disordered" evidence="1">
    <location>
        <begin position="1"/>
        <end position="167"/>
    </location>
</feature>
<feature type="compositionally biased region" description="Polar residues" evidence="1">
    <location>
        <begin position="149"/>
        <end position="165"/>
    </location>
</feature>
<protein>
    <submittedName>
        <fullName evidence="3">Uncharacterized protein</fullName>
    </submittedName>
</protein>
<keyword evidence="2" id="KW-0812">Transmembrane</keyword>
<accession>A0A9P6H8G6</accession>
<dbReference type="AlphaFoldDB" id="A0A9P6H8G6"/>
<sequence length="323" mass="35932">MTEQGTSTLQVANNPSNTKGKQPLKSSLRASSSTPRYSAISTVLATPTRLENQSSDSGGSKGKRKADAIDITPPDQKSLHAKFAVPEDLPLEKRTGSDLQVPSSFRAKRARLSTSSYSPSPSRPGVSPNATNTGTWTSSTSSKIRSLSRQQSVTKPPSSKTNSYRSDIPSDRIRLSERYERTRSMSQLSHTSIPVSALVSPRAPSVSKSLTSAYHMRDPRKPPRVQPTPWSLRFRTEVEDGSPIHAWFFFLGFILFPLWWFATVWRIPQTRRVGGSEVEKAVTLDDPQVEHDARTWRFRCRIMAGVSLITYIPFIVLVSIYAH</sequence>
<feature type="compositionally biased region" description="Low complexity" evidence="1">
    <location>
        <begin position="113"/>
        <end position="148"/>
    </location>
</feature>
<feature type="transmembrane region" description="Helical" evidence="2">
    <location>
        <begin position="302"/>
        <end position="322"/>
    </location>
</feature>
<comment type="caution">
    <text evidence="3">The sequence shown here is derived from an EMBL/GenBank/DDBJ whole genome shotgun (WGS) entry which is preliminary data.</text>
</comment>
<evidence type="ECO:0000313" key="4">
    <source>
        <dbReference type="Proteomes" id="UP000736335"/>
    </source>
</evidence>
<keyword evidence="2" id="KW-0472">Membrane</keyword>
<dbReference type="OrthoDB" id="3266087at2759"/>